<evidence type="ECO:0000313" key="4">
    <source>
        <dbReference type="EMBL" id="WAS91805.1"/>
    </source>
</evidence>
<keyword evidence="5" id="KW-1185">Reference proteome</keyword>
<keyword evidence="2" id="KW-0677">Repeat</keyword>
<organism evidence="4 5">
    <name type="scientific">Nannocystis punicea</name>
    <dbReference type="NCBI Taxonomy" id="2995304"/>
    <lineage>
        <taxon>Bacteria</taxon>
        <taxon>Pseudomonadati</taxon>
        <taxon>Myxococcota</taxon>
        <taxon>Polyangia</taxon>
        <taxon>Nannocystales</taxon>
        <taxon>Nannocystaceae</taxon>
        <taxon>Nannocystis</taxon>
    </lineage>
</organism>
<dbReference type="Proteomes" id="UP001164459">
    <property type="component" value="Chromosome"/>
</dbReference>
<protein>
    <recommendedName>
        <fullName evidence="6">Myxococcus cysteine-rich repeat-containing protein</fullName>
    </recommendedName>
</protein>
<name>A0ABY7GY44_9BACT</name>
<sequence>MSPKHGLILLACACGPSAGPSQETDDATTQGTTTAQEVTIGEVTTSLETAAPTSGDVVVGCGDGVRDEGEECDDGNLGGGDGCESDCRWTRRELWYLHIDDGGHFGAPACYGDPRQLAVTPELVAIQVGCLGDATARQAAATPDGQLAGRTTWDGRARWVAASGADTVYVAGDGDPLIRTVTGALVKALEIPARVGATETWVTGLFPWPGHGVAVSVSDDLSEDNQRILLYEEDAVARELEVKHSQDTIELPDIVAAADESGRIWGSNSQRAGFFRLDATGVVDLVIGETERPQWFQLAPNDAFVGARGATDVANTCSPWHAARVWRWSAGGAPLWTAKDCEGDALAALGRIQLGLLAVDHAGDVLIAGQVLSADGTTTAGATVLKLDGLTGAQKWQTIVDPGPGYVATTIDALQIGVDDSIFLAGREAATAATQDGWLRRLSP</sequence>
<reference evidence="4" key="1">
    <citation type="submission" date="2022-11" db="EMBL/GenBank/DDBJ databases">
        <title>Minimal conservation of predation-associated metabolite biosynthetic gene clusters underscores biosynthetic potential of Myxococcota including descriptions for ten novel species: Archangium lansinium sp. nov., Myxococcus landrumus sp. nov., Nannocystis bai.</title>
        <authorList>
            <person name="Ahearne A."/>
            <person name="Stevens C."/>
            <person name="Dowd S."/>
        </authorList>
    </citation>
    <scope>NUCLEOTIDE SEQUENCE</scope>
    <source>
        <strain evidence="4">Fl3</strain>
    </source>
</reference>
<evidence type="ECO:0000256" key="3">
    <source>
        <dbReference type="ARBA" id="ARBA00023157"/>
    </source>
</evidence>
<proteinExistence type="predicted"/>
<keyword evidence="1" id="KW-0732">Signal</keyword>
<dbReference type="RefSeq" id="WP_269034167.1">
    <property type="nucleotide sequence ID" value="NZ_CP114040.1"/>
</dbReference>
<dbReference type="SUPFAM" id="SSF63829">
    <property type="entry name" value="Calcium-dependent phosphotriesterase"/>
    <property type="match status" value="1"/>
</dbReference>
<evidence type="ECO:0000256" key="2">
    <source>
        <dbReference type="ARBA" id="ARBA00022737"/>
    </source>
</evidence>
<evidence type="ECO:0008006" key="6">
    <source>
        <dbReference type="Google" id="ProtNLM"/>
    </source>
</evidence>
<dbReference type="NCBIfam" id="TIGR02232">
    <property type="entry name" value="myxo_disulf_rpt"/>
    <property type="match status" value="1"/>
</dbReference>
<dbReference type="EMBL" id="CP114040">
    <property type="protein sequence ID" value="WAS91805.1"/>
    <property type="molecule type" value="Genomic_DNA"/>
</dbReference>
<evidence type="ECO:0000313" key="5">
    <source>
        <dbReference type="Proteomes" id="UP001164459"/>
    </source>
</evidence>
<dbReference type="InterPro" id="IPR011936">
    <property type="entry name" value="Myxo_disulph_rpt"/>
</dbReference>
<accession>A0ABY7GY44</accession>
<gene>
    <name evidence="4" type="ORF">O0S08_36950</name>
</gene>
<keyword evidence="3" id="KW-1015">Disulfide bond</keyword>
<evidence type="ECO:0000256" key="1">
    <source>
        <dbReference type="ARBA" id="ARBA00022729"/>
    </source>
</evidence>